<comment type="caution">
    <text evidence="1">The sequence shown here is derived from an EMBL/GenBank/DDBJ whole genome shotgun (WGS) entry which is preliminary data.</text>
</comment>
<dbReference type="EMBL" id="BMAV01005301">
    <property type="protein sequence ID" value="GFY46283.1"/>
    <property type="molecule type" value="Genomic_DNA"/>
</dbReference>
<reference evidence="1" key="1">
    <citation type="submission" date="2020-08" db="EMBL/GenBank/DDBJ databases">
        <title>Multicomponent nature underlies the extraordinary mechanical properties of spider dragline silk.</title>
        <authorList>
            <person name="Kono N."/>
            <person name="Nakamura H."/>
            <person name="Mori M."/>
            <person name="Yoshida Y."/>
            <person name="Ohtoshi R."/>
            <person name="Malay A.D."/>
            <person name="Moran D.A.P."/>
            <person name="Tomita M."/>
            <person name="Numata K."/>
            <person name="Arakawa K."/>
        </authorList>
    </citation>
    <scope>NUCLEOTIDE SEQUENCE</scope>
</reference>
<gene>
    <name evidence="1" type="ORF">TNIN_187411</name>
</gene>
<sequence length="91" mass="10124">MLFLLTKQIEENAHSIIFCVPRPAVGGTKVPKSLSNVACVNCHSSTSPKSILPLVAQLILSESKLDGRFDHHQQLWNGLQKCLYIIAFCFK</sequence>
<protein>
    <submittedName>
        <fullName evidence="1">Uncharacterized protein</fullName>
    </submittedName>
</protein>
<evidence type="ECO:0000313" key="1">
    <source>
        <dbReference type="EMBL" id="GFY46283.1"/>
    </source>
</evidence>
<evidence type="ECO:0000313" key="2">
    <source>
        <dbReference type="Proteomes" id="UP000886998"/>
    </source>
</evidence>
<proteinExistence type="predicted"/>
<dbReference type="AlphaFoldDB" id="A0A8X6X3H7"/>
<dbReference type="Proteomes" id="UP000886998">
    <property type="component" value="Unassembled WGS sequence"/>
</dbReference>
<organism evidence="1 2">
    <name type="scientific">Trichonephila inaurata madagascariensis</name>
    <dbReference type="NCBI Taxonomy" id="2747483"/>
    <lineage>
        <taxon>Eukaryota</taxon>
        <taxon>Metazoa</taxon>
        <taxon>Ecdysozoa</taxon>
        <taxon>Arthropoda</taxon>
        <taxon>Chelicerata</taxon>
        <taxon>Arachnida</taxon>
        <taxon>Araneae</taxon>
        <taxon>Araneomorphae</taxon>
        <taxon>Entelegynae</taxon>
        <taxon>Araneoidea</taxon>
        <taxon>Nephilidae</taxon>
        <taxon>Trichonephila</taxon>
        <taxon>Trichonephila inaurata</taxon>
    </lineage>
</organism>
<name>A0A8X6X3H7_9ARAC</name>
<accession>A0A8X6X3H7</accession>
<keyword evidence="2" id="KW-1185">Reference proteome</keyword>